<dbReference type="EMBL" id="JARQZJ010000148">
    <property type="protein sequence ID" value="KAK9893092.1"/>
    <property type="molecule type" value="Genomic_DNA"/>
</dbReference>
<proteinExistence type="predicted"/>
<name>A0AAW1VIE3_9CUCU</name>
<protein>
    <submittedName>
        <fullName evidence="1">Uncharacterized protein</fullName>
    </submittedName>
</protein>
<comment type="caution">
    <text evidence="1">The sequence shown here is derived from an EMBL/GenBank/DDBJ whole genome shotgun (WGS) entry which is preliminary data.</text>
</comment>
<evidence type="ECO:0000313" key="2">
    <source>
        <dbReference type="Proteomes" id="UP001431783"/>
    </source>
</evidence>
<reference evidence="1 2" key="1">
    <citation type="submission" date="2023-03" db="EMBL/GenBank/DDBJ databases">
        <title>Genome insight into feeding habits of ladybird beetles.</title>
        <authorList>
            <person name="Li H.-S."/>
            <person name="Huang Y.-H."/>
            <person name="Pang H."/>
        </authorList>
    </citation>
    <scope>NUCLEOTIDE SEQUENCE [LARGE SCALE GENOMIC DNA]</scope>
    <source>
        <strain evidence="1">SYSU_2023b</strain>
        <tissue evidence="1">Whole body</tissue>
    </source>
</reference>
<keyword evidence="2" id="KW-1185">Reference proteome</keyword>
<gene>
    <name evidence="1" type="ORF">WA026_023716</name>
</gene>
<accession>A0AAW1VIE3</accession>
<sequence>MRWCSSSRCFRFQQLKSYHKTVQKPADITLILIELKGVQNRSREIKYGSVLGSFPLIYTTTYRPISSVSEHVEFSFEKAVGKRQYIAVKTRLRYYKHAKTRWSSCDASLATQDGCKVKPSTI</sequence>
<organism evidence="1 2">
    <name type="scientific">Henosepilachna vigintioctopunctata</name>
    <dbReference type="NCBI Taxonomy" id="420089"/>
    <lineage>
        <taxon>Eukaryota</taxon>
        <taxon>Metazoa</taxon>
        <taxon>Ecdysozoa</taxon>
        <taxon>Arthropoda</taxon>
        <taxon>Hexapoda</taxon>
        <taxon>Insecta</taxon>
        <taxon>Pterygota</taxon>
        <taxon>Neoptera</taxon>
        <taxon>Endopterygota</taxon>
        <taxon>Coleoptera</taxon>
        <taxon>Polyphaga</taxon>
        <taxon>Cucujiformia</taxon>
        <taxon>Coccinelloidea</taxon>
        <taxon>Coccinellidae</taxon>
        <taxon>Epilachninae</taxon>
        <taxon>Epilachnini</taxon>
        <taxon>Henosepilachna</taxon>
    </lineage>
</organism>
<dbReference type="Proteomes" id="UP001431783">
    <property type="component" value="Unassembled WGS sequence"/>
</dbReference>
<evidence type="ECO:0000313" key="1">
    <source>
        <dbReference type="EMBL" id="KAK9893092.1"/>
    </source>
</evidence>
<dbReference type="AlphaFoldDB" id="A0AAW1VIE3"/>